<name>A0A6A6GKY5_9PEZI</name>
<dbReference type="OrthoDB" id="5342588at2759"/>
<organism evidence="2 3">
    <name type="scientific">Elsinoe ampelina</name>
    <dbReference type="NCBI Taxonomy" id="302913"/>
    <lineage>
        <taxon>Eukaryota</taxon>
        <taxon>Fungi</taxon>
        <taxon>Dikarya</taxon>
        <taxon>Ascomycota</taxon>
        <taxon>Pezizomycotina</taxon>
        <taxon>Dothideomycetes</taxon>
        <taxon>Dothideomycetidae</taxon>
        <taxon>Myriangiales</taxon>
        <taxon>Elsinoaceae</taxon>
        <taxon>Elsinoe</taxon>
    </lineage>
</organism>
<keyword evidence="3" id="KW-1185">Reference proteome</keyword>
<gene>
    <name evidence="2" type="ORF">BDZ85DRAFT_49604</name>
</gene>
<dbReference type="AlphaFoldDB" id="A0A6A6GKY5"/>
<sequence length="333" mass="35901">MHHASRSLNWSQRIALIRHTLHAAVRSGDFTFFKTLQAQGFLEGINYVGILTTSLGDDADGLITALDDLNAVIATIYEDAFKTIYTKWKHLMSESRDPNINEARSNLYVDSCMQLQIADMAIDKTTNSAIALIESQPAHVQETAASVWIAGVAIVADAIEICLLHMKSLDKGADDFVRMENSWSTVATSVGCAITALRGIYNLMDSSASESASEYSSSRAGSFSAASAASGVFRRLSNAFAPLSPAQSRNGSFVCKDSALSGRSGSLPPDHRYGTNLRNSVSSAVPSLNDKIFFQHTSLDPIPPTPGPSEGTNPFDREVDISPTETMRDVIMA</sequence>
<dbReference type="EMBL" id="ML992502">
    <property type="protein sequence ID" value="KAF2226385.1"/>
    <property type="molecule type" value="Genomic_DNA"/>
</dbReference>
<protein>
    <submittedName>
        <fullName evidence="2">Uncharacterized protein</fullName>
    </submittedName>
</protein>
<evidence type="ECO:0000313" key="2">
    <source>
        <dbReference type="EMBL" id="KAF2226385.1"/>
    </source>
</evidence>
<feature type="region of interest" description="Disordered" evidence="1">
    <location>
        <begin position="299"/>
        <end position="319"/>
    </location>
</feature>
<evidence type="ECO:0000313" key="3">
    <source>
        <dbReference type="Proteomes" id="UP000799538"/>
    </source>
</evidence>
<evidence type="ECO:0000256" key="1">
    <source>
        <dbReference type="SAM" id="MobiDB-lite"/>
    </source>
</evidence>
<dbReference type="Proteomes" id="UP000799538">
    <property type="component" value="Unassembled WGS sequence"/>
</dbReference>
<reference evidence="3" key="1">
    <citation type="journal article" date="2020" name="Stud. Mycol.">
        <title>101 Dothideomycetes genomes: A test case for predicting lifestyles and emergence of pathogens.</title>
        <authorList>
            <person name="Haridas S."/>
            <person name="Albert R."/>
            <person name="Binder M."/>
            <person name="Bloem J."/>
            <person name="LaButti K."/>
            <person name="Salamov A."/>
            <person name="Andreopoulos B."/>
            <person name="Baker S."/>
            <person name="Barry K."/>
            <person name="Bills G."/>
            <person name="Bluhm B."/>
            <person name="Cannon C."/>
            <person name="Castanera R."/>
            <person name="Culley D."/>
            <person name="Daum C."/>
            <person name="Ezra D."/>
            <person name="Gonzalez J."/>
            <person name="Henrissat B."/>
            <person name="Kuo A."/>
            <person name="Liang C."/>
            <person name="Lipzen A."/>
            <person name="Lutzoni F."/>
            <person name="Magnuson J."/>
            <person name="Mondo S."/>
            <person name="Nolan M."/>
            <person name="Ohm R."/>
            <person name="Pangilinan J."/>
            <person name="Park H.-J."/>
            <person name="Ramirez L."/>
            <person name="Alfaro M."/>
            <person name="Sun H."/>
            <person name="Tritt A."/>
            <person name="Yoshinaga Y."/>
            <person name="Zwiers L.-H."/>
            <person name="Turgeon B."/>
            <person name="Goodwin S."/>
            <person name="Spatafora J."/>
            <person name="Crous P."/>
            <person name="Grigoriev I."/>
        </authorList>
    </citation>
    <scope>NUCLEOTIDE SEQUENCE [LARGE SCALE GENOMIC DNA]</scope>
    <source>
        <strain evidence="3">CECT 20119</strain>
    </source>
</reference>
<proteinExistence type="predicted"/>
<accession>A0A6A6GKY5</accession>